<accession>A0A1C4YW07</accession>
<evidence type="ECO:0000313" key="1">
    <source>
        <dbReference type="EMBL" id="SCF24925.1"/>
    </source>
</evidence>
<name>A0A1C4YW07_9ACTN</name>
<protein>
    <submittedName>
        <fullName evidence="1">Uncharacterized protein</fullName>
    </submittedName>
</protein>
<reference evidence="2" key="1">
    <citation type="submission" date="2016-06" db="EMBL/GenBank/DDBJ databases">
        <authorList>
            <person name="Varghese N."/>
            <person name="Submissions Spin"/>
        </authorList>
    </citation>
    <scope>NUCLEOTIDE SEQUENCE [LARGE SCALE GENOMIC DNA]</scope>
    <source>
        <strain evidence="2">DSM 44830</strain>
    </source>
</reference>
<evidence type="ECO:0000313" key="2">
    <source>
        <dbReference type="Proteomes" id="UP000199504"/>
    </source>
</evidence>
<dbReference type="EMBL" id="FMCX01000004">
    <property type="protein sequence ID" value="SCF24925.1"/>
    <property type="molecule type" value="Genomic_DNA"/>
</dbReference>
<gene>
    <name evidence="1" type="ORF">GA0070564_104453</name>
</gene>
<organism evidence="1 2">
    <name type="scientific">Micromonospora mirobrigensis</name>
    <dbReference type="NCBI Taxonomy" id="262898"/>
    <lineage>
        <taxon>Bacteria</taxon>
        <taxon>Bacillati</taxon>
        <taxon>Actinomycetota</taxon>
        <taxon>Actinomycetes</taxon>
        <taxon>Micromonosporales</taxon>
        <taxon>Micromonosporaceae</taxon>
        <taxon>Micromonospora</taxon>
    </lineage>
</organism>
<sequence length="57" mass="5571">MVGDRRGHDGAAVEVGMPTLLLPPLTGVHDERLGLAARLLGVPTGPPAPAAGAAGPP</sequence>
<keyword evidence="2" id="KW-1185">Reference proteome</keyword>
<dbReference type="AlphaFoldDB" id="A0A1C4YW07"/>
<proteinExistence type="predicted"/>
<dbReference type="STRING" id="262898.GA0070564_104453"/>
<dbReference type="Proteomes" id="UP000199504">
    <property type="component" value="Unassembled WGS sequence"/>
</dbReference>